<proteinExistence type="predicted"/>
<evidence type="ECO:0000313" key="2">
    <source>
        <dbReference type="EMBL" id="MFC6334413.1"/>
    </source>
</evidence>
<dbReference type="RefSeq" id="WP_379236917.1">
    <property type="nucleotide sequence ID" value="NZ_JBHSTE010000006.1"/>
</dbReference>
<dbReference type="EMBL" id="JBHSTE010000006">
    <property type="protein sequence ID" value="MFC6334413.1"/>
    <property type="molecule type" value="Genomic_DNA"/>
</dbReference>
<sequence length="458" mass="53342">MPYYKSIEEDPWFRLQRRKQQTQSSIEQEQRSHMHAGVSESTRASSQKLMPQSTPQLTAFKSMTRIEQEWIAVWYEKFIQHEQHHLWSKFEVLSIGQKRSLLLDIAQTNQKPLNENSQPDWKDWQSRLEVIAEIPLQDQESFEEKRNKDAKPITSFYMMNQSDLLSPFREILLWLCYKGNHQGQQALLHSIDQLDINAKKLLILRLNGKQRCSSLLFSQQLTIVQHEQKVVDWDRIMQQLRSLHQLDTDQVQAELLQLESLTQSQSQMAPPNASHHMLIDEDGQDELDDHTFLNEEFASMDHDATTDTPSHMQKHGQAFEQEKDQLPPLIPIGDRRKTLLENLEKDVLALLGLLSNGNQRKAMKKEDFVDLCLKIPHNLQSTKREKARKKKIKSLNFPSLQHIFEFIINVISVRLYQDGVLKQDPAYIELLKALSLMKGGAIPSQESLTKQLLAHFES</sequence>
<reference evidence="3" key="1">
    <citation type="journal article" date="2019" name="Int. J. Syst. Evol. Microbiol.">
        <title>The Global Catalogue of Microorganisms (GCM) 10K type strain sequencing project: providing services to taxonomists for standard genome sequencing and annotation.</title>
        <authorList>
            <consortium name="The Broad Institute Genomics Platform"/>
            <consortium name="The Broad Institute Genome Sequencing Center for Infectious Disease"/>
            <person name="Wu L."/>
            <person name="Ma J."/>
        </authorList>
    </citation>
    <scope>NUCLEOTIDE SEQUENCE [LARGE SCALE GENOMIC DNA]</scope>
    <source>
        <strain evidence="3">PCU 280</strain>
    </source>
</reference>
<name>A0ABW1V8X0_9BACL</name>
<feature type="region of interest" description="Disordered" evidence="1">
    <location>
        <begin position="18"/>
        <end position="53"/>
    </location>
</feature>
<protein>
    <submittedName>
        <fullName evidence="2">Uncharacterized protein</fullName>
    </submittedName>
</protein>
<gene>
    <name evidence="2" type="ORF">ACFP56_17430</name>
</gene>
<feature type="compositionally biased region" description="Polar residues" evidence="1">
    <location>
        <begin position="39"/>
        <end position="53"/>
    </location>
</feature>
<comment type="caution">
    <text evidence="2">The sequence shown here is derived from an EMBL/GenBank/DDBJ whole genome shotgun (WGS) entry which is preliminary data.</text>
</comment>
<evidence type="ECO:0000313" key="3">
    <source>
        <dbReference type="Proteomes" id="UP001596233"/>
    </source>
</evidence>
<evidence type="ECO:0000256" key="1">
    <source>
        <dbReference type="SAM" id="MobiDB-lite"/>
    </source>
</evidence>
<accession>A0ABW1V8X0</accession>
<keyword evidence="3" id="KW-1185">Reference proteome</keyword>
<dbReference type="Proteomes" id="UP001596233">
    <property type="component" value="Unassembled WGS sequence"/>
</dbReference>
<organism evidence="2 3">
    <name type="scientific">Paenibacillus septentrionalis</name>
    <dbReference type="NCBI Taxonomy" id="429342"/>
    <lineage>
        <taxon>Bacteria</taxon>
        <taxon>Bacillati</taxon>
        <taxon>Bacillota</taxon>
        <taxon>Bacilli</taxon>
        <taxon>Bacillales</taxon>
        <taxon>Paenibacillaceae</taxon>
        <taxon>Paenibacillus</taxon>
    </lineage>
</organism>